<proteinExistence type="predicted"/>
<keyword evidence="2" id="KW-1185">Reference proteome</keyword>
<name>A0A1I6H816_9GAMM</name>
<protein>
    <submittedName>
        <fullName evidence="1">Uncharacterized protein</fullName>
    </submittedName>
</protein>
<dbReference type="EMBL" id="FOYU01000002">
    <property type="protein sequence ID" value="SFR50491.1"/>
    <property type="molecule type" value="Genomic_DNA"/>
</dbReference>
<dbReference type="Proteomes" id="UP000199424">
    <property type="component" value="Unassembled WGS sequence"/>
</dbReference>
<accession>A0A1I6H816</accession>
<organism evidence="1 2">
    <name type="scientific">Pseudidiomarina maritima</name>
    <dbReference type="NCBI Taxonomy" id="519453"/>
    <lineage>
        <taxon>Bacteria</taxon>
        <taxon>Pseudomonadati</taxon>
        <taxon>Pseudomonadota</taxon>
        <taxon>Gammaproteobacteria</taxon>
        <taxon>Alteromonadales</taxon>
        <taxon>Idiomarinaceae</taxon>
        <taxon>Pseudidiomarina</taxon>
    </lineage>
</organism>
<dbReference type="AlphaFoldDB" id="A0A1I6H816"/>
<sequence length="746" mass="85381">MSWFYFWGRGQNFSNYFLSKSLDPLKNAPLCSIAYRNIALGYRPAQSKKGAIQQMSEFINSFEVDPDLSNEQVTSNVIPIVAQEDRVVIQNHVFEFSVDCFERKALIKSINAALTSEWFLSRSKQSQISYLSALKPFLSFLQSLLKEQFSTAILAEFVEYRVNVAKVKSQSTNVNPVALVIRHGLNHAGFSSEQITYLRATLRNKPRTAKKRRKQVPLSDYFLNLSWFRTYLSDAEIYELTNQKNLIGSFTTAVAVVLINIINAKRSLSAFEIKDPASEHGELSKRSQQKKHVESLLKCCNQLQTERKVQFQKLLQVDVINESRYVNLDEQKEEVCAPEISFLNERNSYHAPDVLAYEHLNKPSHFEQCLISFLLAAQAIQPSNIKNLCAGNIIGVSNSRGELVQVYMKYYKTRAAQAKITPYLAYKSSVVAQAIVNYKKYFIDQSSCLFDSGFNPGDLIHFTPSWKTRTIVSRFTNALRIYDSEIQSELRRNGFTNILSKCFEIFSESGGIPHSEWWTSIAEKKGSKSYSRYKSDIKNYLPTSFIRLNAIKTSAIYATADQFNQNSPQNFNSHSNATELQHYLNDQNQDWQDRNGQVTRLVFNDMQSYAFRPTDNPAIDSVSNLVNRTIIQSSPEAGVRVPNARGYVNSSQEEKSEGVERVVIDSAETVVLMKHYIHQAQRFSKELLQSNKMFFEWEVLPNSEWAETMLAQKLSPKTVRRGVELYRAIKHKLPDLFTQKIEGLSH</sequence>
<evidence type="ECO:0000313" key="2">
    <source>
        <dbReference type="Proteomes" id="UP000199424"/>
    </source>
</evidence>
<evidence type="ECO:0000313" key="1">
    <source>
        <dbReference type="EMBL" id="SFR50491.1"/>
    </source>
</evidence>
<dbReference type="RefSeq" id="WP_092857309.1">
    <property type="nucleotide sequence ID" value="NZ_FOYU01000002.1"/>
</dbReference>
<gene>
    <name evidence="1" type="ORF">SAMN04488070_1574</name>
</gene>
<reference evidence="2" key="1">
    <citation type="submission" date="2016-10" db="EMBL/GenBank/DDBJ databases">
        <authorList>
            <person name="Varghese N."/>
            <person name="Submissions S."/>
        </authorList>
    </citation>
    <scope>NUCLEOTIDE SEQUENCE [LARGE SCALE GENOMIC DNA]</scope>
    <source>
        <strain evidence="2">CGMCC 1.7285</strain>
    </source>
</reference>